<feature type="compositionally biased region" description="Basic and acidic residues" evidence="1">
    <location>
        <begin position="172"/>
        <end position="181"/>
    </location>
</feature>
<sequence length="298" mass="32107">MEGRRMEKDAVAHRRHRPGPGAPPPGVAPGHLKAASEIAELQRSQSVGGLHQKGDPPSCIKKPSKELGRPQQRPSLLPTHALVPAEDPKGTAEVHVLSAPTLGGCTLSPPPHPGCLHGIHQGTHWGTGCYILDALPDLGTRACSVPLPSRAPSPSPHCPCTTHCSSQAESEDQGRDLRSDIEDASCQADPEEDKQEKNQDALEKLDTDGGRTEPEGKGCRPEEQEPESVKLDEPPGKEKPSEFVEIDLGDRAEEVVTGAVREEKRPQMDVGDLSEDETKTSWVCCIPYSTRRKAKESV</sequence>
<protein>
    <submittedName>
        <fullName evidence="3">Uncharacterized protein C13orf46 homolog</fullName>
    </submittedName>
</protein>
<name>A0ABM5AP48_VULVU</name>
<dbReference type="InterPro" id="IPR040020">
    <property type="entry name" value="C13orf46-like"/>
</dbReference>
<evidence type="ECO:0000313" key="2">
    <source>
        <dbReference type="Proteomes" id="UP001652641"/>
    </source>
</evidence>
<dbReference type="PANTHER" id="PTHR39223:SF1">
    <property type="entry name" value="RIKEN CDNA 1700029H14 GENE"/>
    <property type="match status" value="1"/>
</dbReference>
<reference evidence="3" key="1">
    <citation type="submission" date="2025-08" db="UniProtKB">
        <authorList>
            <consortium name="RefSeq"/>
        </authorList>
    </citation>
    <scope>IDENTIFICATION</scope>
    <source>
        <tissue evidence="3">Cell line</tissue>
    </source>
</reference>
<dbReference type="PANTHER" id="PTHR39223">
    <property type="entry name" value="RIKEN CDNA 1700029H14 GENE"/>
    <property type="match status" value="1"/>
</dbReference>
<feature type="compositionally biased region" description="Basic and acidic residues" evidence="1">
    <location>
        <begin position="1"/>
        <end position="12"/>
    </location>
</feature>
<keyword evidence="2" id="KW-1185">Reference proteome</keyword>
<dbReference type="RefSeq" id="XP_072616570.1">
    <property type="nucleotide sequence ID" value="XM_072760469.1"/>
</dbReference>
<dbReference type="Proteomes" id="UP001652641">
    <property type="component" value="Chromosome 6"/>
</dbReference>
<feature type="compositionally biased region" description="Basic and acidic residues" evidence="1">
    <location>
        <begin position="194"/>
        <end position="267"/>
    </location>
</feature>
<evidence type="ECO:0000313" key="3">
    <source>
        <dbReference type="RefSeq" id="XP_072616570.1"/>
    </source>
</evidence>
<evidence type="ECO:0000256" key="1">
    <source>
        <dbReference type="SAM" id="MobiDB-lite"/>
    </source>
</evidence>
<organism evidence="2 3">
    <name type="scientific">Vulpes vulpes</name>
    <name type="common">Red fox</name>
    <dbReference type="NCBI Taxonomy" id="9627"/>
    <lineage>
        <taxon>Eukaryota</taxon>
        <taxon>Metazoa</taxon>
        <taxon>Chordata</taxon>
        <taxon>Craniata</taxon>
        <taxon>Vertebrata</taxon>
        <taxon>Euteleostomi</taxon>
        <taxon>Mammalia</taxon>
        <taxon>Eutheria</taxon>
        <taxon>Laurasiatheria</taxon>
        <taxon>Carnivora</taxon>
        <taxon>Caniformia</taxon>
        <taxon>Canidae</taxon>
        <taxon>Vulpes</taxon>
    </lineage>
</organism>
<dbReference type="GeneID" id="140593711"/>
<accession>A0ABM5AP48</accession>
<proteinExistence type="predicted"/>
<feature type="region of interest" description="Disordered" evidence="1">
    <location>
        <begin position="148"/>
        <end position="277"/>
    </location>
</feature>
<gene>
    <name evidence="3" type="primary">C6H13orf46</name>
</gene>
<feature type="region of interest" description="Disordered" evidence="1">
    <location>
        <begin position="1"/>
        <end position="75"/>
    </location>
</feature>